<keyword evidence="2" id="KW-0812">Transmembrane</keyword>
<dbReference type="InterPro" id="IPR009003">
    <property type="entry name" value="Peptidase_S1_PA"/>
</dbReference>
<dbReference type="PROSITE" id="PS50240">
    <property type="entry name" value="TRYPSIN_DOM"/>
    <property type="match status" value="1"/>
</dbReference>
<evidence type="ECO:0000259" key="3">
    <source>
        <dbReference type="PROSITE" id="PS50240"/>
    </source>
</evidence>
<dbReference type="AlphaFoldDB" id="A0A5J4N5L5"/>
<dbReference type="PANTHER" id="PTHR24252:SF7">
    <property type="entry name" value="HYALIN"/>
    <property type="match status" value="1"/>
</dbReference>
<dbReference type="PANTHER" id="PTHR24252">
    <property type="entry name" value="ACROSIN-RELATED"/>
    <property type="match status" value="1"/>
</dbReference>
<dbReference type="EMBL" id="QNGE01008173">
    <property type="protein sequence ID" value="KAA3670826.1"/>
    <property type="molecule type" value="Genomic_DNA"/>
</dbReference>
<reference evidence="4 5" key="1">
    <citation type="journal article" date="2019" name="Gigascience">
        <title>Whole-genome sequence of the oriental lung fluke Paragonimus westermani.</title>
        <authorList>
            <person name="Oey H."/>
            <person name="Zakrzewski M."/>
            <person name="Narain K."/>
            <person name="Devi K.R."/>
            <person name="Agatsuma T."/>
            <person name="Nawaratna S."/>
            <person name="Gobert G.N."/>
            <person name="Jones M.K."/>
            <person name="Ragan M.A."/>
            <person name="McManus D.P."/>
            <person name="Krause L."/>
        </authorList>
    </citation>
    <scope>NUCLEOTIDE SEQUENCE [LARGE SCALE GENOMIC DNA]</scope>
    <source>
        <strain evidence="4 5">IND2009</strain>
    </source>
</reference>
<dbReference type="InterPro" id="IPR001254">
    <property type="entry name" value="Trypsin_dom"/>
</dbReference>
<evidence type="ECO:0000313" key="5">
    <source>
        <dbReference type="Proteomes" id="UP000324629"/>
    </source>
</evidence>
<dbReference type="InterPro" id="IPR001314">
    <property type="entry name" value="Peptidase_S1A"/>
</dbReference>
<feature type="transmembrane region" description="Helical" evidence="2">
    <location>
        <begin position="12"/>
        <end position="31"/>
    </location>
</feature>
<dbReference type="InterPro" id="IPR043504">
    <property type="entry name" value="Peptidase_S1_PA_chymotrypsin"/>
</dbReference>
<name>A0A5J4N5L5_9TREM</name>
<dbReference type="Gene3D" id="2.40.10.10">
    <property type="entry name" value="Trypsin-like serine proteases"/>
    <property type="match status" value="3"/>
</dbReference>
<keyword evidence="2" id="KW-1133">Transmembrane helix</keyword>
<keyword evidence="5" id="KW-1185">Reference proteome</keyword>
<dbReference type="Pfam" id="PF00089">
    <property type="entry name" value="Trypsin"/>
    <property type="match status" value="2"/>
</dbReference>
<dbReference type="InterPro" id="IPR018114">
    <property type="entry name" value="TRYPSIN_HIS"/>
</dbReference>
<proteinExistence type="predicted"/>
<protein>
    <recommendedName>
        <fullName evidence="3">Peptidase S1 domain-containing protein</fullName>
    </recommendedName>
</protein>
<organism evidence="4 5">
    <name type="scientific">Paragonimus westermani</name>
    <dbReference type="NCBI Taxonomy" id="34504"/>
    <lineage>
        <taxon>Eukaryota</taxon>
        <taxon>Metazoa</taxon>
        <taxon>Spiralia</taxon>
        <taxon>Lophotrochozoa</taxon>
        <taxon>Platyhelminthes</taxon>
        <taxon>Trematoda</taxon>
        <taxon>Digenea</taxon>
        <taxon>Plagiorchiida</taxon>
        <taxon>Troglotremata</taxon>
        <taxon>Troglotrematidae</taxon>
        <taxon>Paragonimus</taxon>
    </lineage>
</organism>
<dbReference type="GO" id="GO:0006508">
    <property type="term" value="P:proteolysis"/>
    <property type="evidence" value="ECO:0007669"/>
    <property type="project" value="InterPro"/>
</dbReference>
<dbReference type="SUPFAM" id="SSF50494">
    <property type="entry name" value="Trypsin-like serine proteases"/>
    <property type="match status" value="1"/>
</dbReference>
<dbReference type="GO" id="GO:0004252">
    <property type="term" value="F:serine-type endopeptidase activity"/>
    <property type="evidence" value="ECO:0007669"/>
    <property type="project" value="InterPro"/>
</dbReference>
<dbReference type="PRINTS" id="PR00722">
    <property type="entry name" value="CHYMOTRYPSIN"/>
</dbReference>
<feature type="domain" description="Peptidase S1" evidence="3">
    <location>
        <begin position="44"/>
        <end position="224"/>
    </location>
</feature>
<gene>
    <name evidence="4" type="ORF">DEA37_0011897</name>
</gene>
<dbReference type="Proteomes" id="UP000324629">
    <property type="component" value="Unassembled WGS sequence"/>
</dbReference>
<evidence type="ECO:0000256" key="1">
    <source>
        <dbReference type="ARBA" id="ARBA00023157"/>
    </source>
</evidence>
<accession>A0A5J4N5L5</accession>
<sequence length="224" mass="24721">METHNCSVHLRVLIVIVVILSISLADTHLYGQALSVRDKTAKRVINGMPAQDGRVPWAGQMKATEQYSTLNNCGVTVISSQWLLTAAHCFYENREYYPSQRRQILHFHIDHVIMHPTFQPYNLLNDIALIKVRSRIPIDGTFIAIASLPPAGIGNNIPEAGSVNYVVGWGCMQGDSGSGLISFQSRVPMVVGIVSGGDLQRVSSMPAKFTRVAPFVSWIRQYVG</sequence>
<keyword evidence="1" id="KW-1015">Disulfide bond</keyword>
<dbReference type="SMART" id="SM00020">
    <property type="entry name" value="Tryp_SPc"/>
    <property type="match status" value="1"/>
</dbReference>
<keyword evidence="2" id="KW-0472">Membrane</keyword>
<comment type="caution">
    <text evidence="4">The sequence shown here is derived from an EMBL/GenBank/DDBJ whole genome shotgun (WGS) entry which is preliminary data.</text>
</comment>
<dbReference type="PROSITE" id="PS00134">
    <property type="entry name" value="TRYPSIN_HIS"/>
    <property type="match status" value="1"/>
</dbReference>
<evidence type="ECO:0000256" key="2">
    <source>
        <dbReference type="SAM" id="Phobius"/>
    </source>
</evidence>
<evidence type="ECO:0000313" key="4">
    <source>
        <dbReference type="EMBL" id="KAA3670826.1"/>
    </source>
</evidence>